<evidence type="ECO:0000313" key="6">
    <source>
        <dbReference type="EMBL" id="OWQ93165.1"/>
    </source>
</evidence>
<feature type="compositionally biased region" description="Basic and acidic residues" evidence="5">
    <location>
        <begin position="245"/>
        <end position="258"/>
    </location>
</feature>
<dbReference type="AlphaFoldDB" id="A0A246JKQ5"/>
<evidence type="ECO:0000256" key="4">
    <source>
        <dbReference type="HAMAP-Rule" id="MF_00688"/>
    </source>
</evidence>
<dbReference type="Proteomes" id="UP000197468">
    <property type="component" value="Unassembled WGS sequence"/>
</dbReference>
<comment type="caution">
    <text evidence="6">The sequence shown here is derived from an EMBL/GenBank/DDBJ whole genome shotgun (WGS) entry which is preliminary data.</text>
</comment>
<dbReference type="RefSeq" id="WP_088382314.1">
    <property type="nucleotide sequence ID" value="NZ_NIOF01000001.1"/>
</dbReference>
<gene>
    <name evidence="4" type="primary">aat</name>
    <name evidence="6" type="ORF">CDN99_01300</name>
</gene>
<name>A0A246JKQ5_9BURK</name>
<comment type="catalytic activity">
    <reaction evidence="4">
        <text>L-phenylalanyl-tRNA(Phe) + an N-terminal L-alpha-aminoacyl-[protein] = an N-terminal L-phenylalanyl-L-alpha-aminoacyl-[protein] + tRNA(Phe)</text>
        <dbReference type="Rhea" id="RHEA:43632"/>
        <dbReference type="Rhea" id="RHEA-COMP:9668"/>
        <dbReference type="Rhea" id="RHEA-COMP:9699"/>
        <dbReference type="Rhea" id="RHEA-COMP:10636"/>
        <dbReference type="Rhea" id="RHEA-COMP:10637"/>
        <dbReference type="ChEBI" id="CHEBI:78442"/>
        <dbReference type="ChEBI" id="CHEBI:78531"/>
        <dbReference type="ChEBI" id="CHEBI:78597"/>
        <dbReference type="ChEBI" id="CHEBI:83561"/>
        <dbReference type="EC" id="2.3.2.6"/>
    </reaction>
</comment>
<dbReference type="GO" id="GO:0030163">
    <property type="term" value="P:protein catabolic process"/>
    <property type="evidence" value="ECO:0007669"/>
    <property type="project" value="UniProtKB-UniRule"/>
</dbReference>
<comment type="function">
    <text evidence="4">Functions in the N-end rule pathway of protein degradation where it conjugates Leu, Phe and, less efficiently, Met from aminoacyl-tRNAs to the N-termini of proteins containing an N-terminal arginine or lysine.</text>
</comment>
<dbReference type="InterPro" id="IPR016181">
    <property type="entry name" value="Acyl_CoA_acyltransferase"/>
</dbReference>
<comment type="subcellular location">
    <subcellularLocation>
        <location evidence="4">Cytoplasm</location>
    </subcellularLocation>
</comment>
<accession>A0A246JKQ5</accession>
<dbReference type="Gene3D" id="3.40.630.70">
    <property type="entry name" value="Leucyl/phenylalanyl-tRNA-protein transferase, C-terminal domain"/>
    <property type="match status" value="1"/>
</dbReference>
<dbReference type="EMBL" id="NIOF01000001">
    <property type="protein sequence ID" value="OWQ93165.1"/>
    <property type="molecule type" value="Genomic_DNA"/>
</dbReference>
<keyword evidence="3 4" id="KW-0012">Acyltransferase</keyword>
<dbReference type="Pfam" id="PF03588">
    <property type="entry name" value="Leu_Phe_trans"/>
    <property type="match status" value="1"/>
</dbReference>
<keyword evidence="1 4" id="KW-0963">Cytoplasm</keyword>
<dbReference type="EC" id="2.3.2.6" evidence="4"/>
<feature type="compositionally biased region" description="Low complexity" evidence="5">
    <location>
        <begin position="259"/>
        <end position="278"/>
    </location>
</feature>
<organism evidence="6 7">
    <name type="scientific">Roseateles aquatilis</name>
    <dbReference type="NCBI Taxonomy" id="431061"/>
    <lineage>
        <taxon>Bacteria</taxon>
        <taxon>Pseudomonadati</taxon>
        <taxon>Pseudomonadota</taxon>
        <taxon>Betaproteobacteria</taxon>
        <taxon>Burkholderiales</taxon>
        <taxon>Sphaerotilaceae</taxon>
        <taxon>Roseateles</taxon>
    </lineage>
</organism>
<dbReference type="InterPro" id="IPR042203">
    <property type="entry name" value="Leu/Phe-tRNA_Trfase_C"/>
</dbReference>
<evidence type="ECO:0000256" key="5">
    <source>
        <dbReference type="SAM" id="MobiDB-lite"/>
    </source>
</evidence>
<dbReference type="InterPro" id="IPR004616">
    <property type="entry name" value="Leu/Phe-tRNA_Trfase"/>
</dbReference>
<dbReference type="PANTHER" id="PTHR30098:SF2">
    <property type="entry name" value="LEUCYL_PHENYLALANYL-TRNA--PROTEIN TRANSFERASE"/>
    <property type="match status" value="1"/>
</dbReference>
<evidence type="ECO:0000256" key="1">
    <source>
        <dbReference type="ARBA" id="ARBA00022490"/>
    </source>
</evidence>
<dbReference type="Gene3D" id="3.30.70.3550">
    <property type="entry name" value="Leucyl/phenylalanyl-tRNA-protein transferase, N-terminal domain"/>
    <property type="match status" value="1"/>
</dbReference>
<comment type="catalytic activity">
    <reaction evidence="4">
        <text>N-terminal L-arginyl-[protein] + L-leucyl-tRNA(Leu) = N-terminal L-leucyl-L-arginyl-[protein] + tRNA(Leu) + H(+)</text>
        <dbReference type="Rhea" id="RHEA:50416"/>
        <dbReference type="Rhea" id="RHEA-COMP:9613"/>
        <dbReference type="Rhea" id="RHEA-COMP:9622"/>
        <dbReference type="Rhea" id="RHEA-COMP:12672"/>
        <dbReference type="Rhea" id="RHEA-COMP:12673"/>
        <dbReference type="ChEBI" id="CHEBI:15378"/>
        <dbReference type="ChEBI" id="CHEBI:64719"/>
        <dbReference type="ChEBI" id="CHEBI:78442"/>
        <dbReference type="ChEBI" id="CHEBI:78494"/>
        <dbReference type="ChEBI" id="CHEBI:133044"/>
        <dbReference type="EC" id="2.3.2.6"/>
    </reaction>
</comment>
<keyword evidence="2 4" id="KW-0808">Transferase</keyword>
<evidence type="ECO:0000313" key="7">
    <source>
        <dbReference type="Proteomes" id="UP000197468"/>
    </source>
</evidence>
<dbReference type="PANTHER" id="PTHR30098">
    <property type="entry name" value="LEUCYL/PHENYLALANYL-TRNA--PROTEIN TRANSFERASE"/>
    <property type="match status" value="1"/>
</dbReference>
<comment type="similarity">
    <text evidence="4">Belongs to the L/F-transferase family.</text>
</comment>
<reference evidence="6 7" key="1">
    <citation type="journal article" date="2008" name="Int. J. Syst. Evol. Microbiol.">
        <title>Description of Roseateles aquatilis sp. nov. and Roseateles terrae sp. nov., in the class Betaproteobacteria, and emended description of the genus Roseateles.</title>
        <authorList>
            <person name="Gomila M."/>
            <person name="Bowien B."/>
            <person name="Falsen E."/>
            <person name="Moore E.R."/>
            <person name="Lalucat J."/>
        </authorList>
    </citation>
    <scope>NUCLEOTIDE SEQUENCE [LARGE SCALE GENOMIC DNA]</scope>
    <source>
        <strain evidence="6 7">CCUG 48205</strain>
    </source>
</reference>
<dbReference type="NCBIfam" id="TIGR00667">
    <property type="entry name" value="aat"/>
    <property type="match status" value="1"/>
</dbReference>
<dbReference type="GO" id="GO:0005737">
    <property type="term" value="C:cytoplasm"/>
    <property type="evidence" value="ECO:0007669"/>
    <property type="project" value="UniProtKB-SubCell"/>
</dbReference>
<dbReference type="OrthoDB" id="9790282at2"/>
<sequence>MIPWLDDDSLDFPPTQRALGPRSDAPGLLAAGGDLRPARLRAAYARGIFPWYGEGQPILWWTTDPRMVLRTEDFKVSRSLRKTLAKFRRTPGCEIRVDAATETVLKACASTSRDGQDGTWIVPEMQQAYLQLAREGTVHSVETWIDGELAGGLYGINLGRMFFGESMFMRRTDASKIALAALVCLCREFGIPWIDCQQQTGHLASLGAAPVTRGAFEAHLAAHVGLQAPGDWTYHPRLWARLDPHDNADGADGAEKADPSAATDAPDPNAPLATSDRP</sequence>
<comment type="catalytic activity">
    <reaction evidence="4">
        <text>N-terminal L-lysyl-[protein] + L-leucyl-tRNA(Leu) = N-terminal L-leucyl-L-lysyl-[protein] + tRNA(Leu) + H(+)</text>
        <dbReference type="Rhea" id="RHEA:12340"/>
        <dbReference type="Rhea" id="RHEA-COMP:9613"/>
        <dbReference type="Rhea" id="RHEA-COMP:9622"/>
        <dbReference type="Rhea" id="RHEA-COMP:12670"/>
        <dbReference type="Rhea" id="RHEA-COMP:12671"/>
        <dbReference type="ChEBI" id="CHEBI:15378"/>
        <dbReference type="ChEBI" id="CHEBI:65249"/>
        <dbReference type="ChEBI" id="CHEBI:78442"/>
        <dbReference type="ChEBI" id="CHEBI:78494"/>
        <dbReference type="ChEBI" id="CHEBI:133043"/>
        <dbReference type="EC" id="2.3.2.6"/>
    </reaction>
</comment>
<protein>
    <recommendedName>
        <fullName evidence="4">Leucyl/phenylalanyl-tRNA--protein transferase</fullName>
        <ecNumber evidence="4">2.3.2.6</ecNumber>
    </recommendedName>
    <alternativeName>
        <fullName evidence="4">L/F-transferase</fullName>
    </alternativeName>
    <alternativeName>
        <fullName evidence="4">Leucyltransferase</fullName>
    </alternativeName>
    <alternativeName>
        <fullName evidence="4">Phenyalanyltransferase</fullName>
    </alternativeName>
</protein>
<dbReference type="SUPFAM" id="SSF55729">
    <property type="entry name" value="Acyl-CoA N-acyltransferases (Nat)"/>
    <property type="match status" value="1"/>
</dbReference>
<keyword evidence="7" id="KW-1185">Reference proteome</keyword>
<proteinExistence type="inferred from homology"/>
<dbReference type="HAMAP" id="MF_00688">
    <property type="entry name" value="Leu_Phe_trans"/>
    <property type="match status" value="1"/>
</dbReference>
<evidence type="ECO:0000256" key="2">
    <source>
        <dbReference type="ARBA" id="ARBA00022679"/>
    </source>
</evidence>
<dbReference type="GO" id="GO:0008914">
    <property type="term" value="F:leucyl-tRNA--protein transferase activity"/>
    <property type="evidence" value="ECO:0007669"/>
    <property type="project" value="UniProtKB-UniRule"/>
</dbReference>
<dbReference type="InterPro" id="IPR042221">
    <property type="entry name" value="Leu/Phe-tRNA_Trfase_N"/>
</dbReference>
<evidence type="ECO:0000256" key="3">
    <source>
        <dbReference type="ARBA" id="ARBA00023315"/>
    </source>
</evidence>
<feature type="region of interest" description="Disordered" evidence="5">
    <location>
        <begin position="245"/>
        <end position="278"/>
    </location>
</feature>